<keyword evidence="2" id="KW-0614">Plasmid</keyword>
<dbReference type="AlphaFoldDB" id="A0A2S1PM65"/>
<evidence type="ECO:0000313" key="2">
    <source>
        <dbReference type="EMBL" id="AWH59512.1"/>
    </source>
</evidence>
<evidence type="ECO:0000256" key="1">
    <source>
        <dbReference type="SAM" id="Phobius"/>
    </source>
</evidence>
<dbReference type="EMBL" id="MH061195">
    <property type="protein sequence ID" value="AWH59512.1"/>
    <property type="molecule type" value="Genomic_DNA"/>
</dbReference>
<dbReference type="GO" id="GO:0019867">
    <property type="term" value="C:outer membrane"/>
    <property type="evidence" value="ECO:0007669"/>
    <property type="project" value="InterPro"/>
</dbReference>
<name>A0A2S1PM65_KLEPN</name>
<reference evidence="2" key="1">
    <citation type="submission" date="2018-03" db="EMBL/GenBank/DDBJ databases">
        <authorList>
            <person name="Lv L."/>
            <person name="Song Q."/>
            <person name="Zhang Q."/>
            <person name="Wan M."/>
            <person name="Liu J."/>
        </authorList>
    </citation>
    <scope>NUCLEOTIDE SEQUENCE</scope>
    <source>
        <strain evidence="2">AHM7C8I</strain>
        <plasmid evidence="2">pHNAH8I-NDM</plasmid>
    </source>
</reference>
<feature type="transmembrane region" description="Helical" evidence="1">
    <location>
        <begin position="24"/>
        <end position="48"/>
    </location>
</feature>
<keyword evidence="1" id="KW-0812">Transmembrane</keyword>
<proteinExistence type="predicted"/>
<gene>
    <name evidence="2" type="primary">traL</name>
</gene>
<organism evidence="2">
    <name type="scientific">Klebsiella pneumoniae</name>
    <dbReference type="NCBI Taxonomy" id="573"/>
    <lineage>
        <taxon>Bacteria</taxon>
        <taxon>Pseudomonadati</taxon>
        <taxon>Pseudomonadota</taxon>
        <taxon>Gammaproteobacteria</taxon>
        <taxon>Enterobacterales</taxon>
        <taxon>Enterobacteriaceae</taxon>
        <taxon>Klebsiella/Raoultella group</taxon>
        <taxon>Klebsiella</taxon>
        <taxon>Klebsiella pneumoniae complex</taxon>
    </lineage>
</organism>
<sequence>MKPVKIPRRVDEPPHLLLWSADELAPMLLGLTIGVIIGKALICFLGGYL</sequence>
<keyword evidence="1" id="KW-0472">Membrane</keyword>
<keyword evidence="1" id="KW-1133">Transmembrane helix</keyword>
<geneLocation type="plasmid" evidence="2">
    <name>pHNAH8I-NDM</name>
</geneLocation>
<protein>
    <submittedName>
        <fullName evidence="2">Conjugal transfer protein TraL</fullName>
    </submittedName>
</protein>
<dbReference type="Pfam" id="PF07178">
    <property type="entry name" value="TraL"/>
    <property type="match status" value="1"/>
</dbReference>
<dbReference type="InterPro" id="IPR009838">
    <property type="entry name" value="T4SS_TraL"/>
</dbReference>
<accession>A0A2S1PM65</accession>